<dbReference type="AlphaFoldDB" id="A0A417ZAU1"/>
<comment type="caution">
    <text evidence="1">The sequence shown here is derived from an EMBL/GenBank/DDBJ whole genome shotgun (WGS) entry which is preliminary data.</text>
</comment>
<protein>
    <recommendedName>
        <fullName evidence="3">Chorismate mutase</fullName>
    </recommendedName>
</protein>
<name>A0A417ZAU1_9LACO</name>
<sequence length="96" mass="11403">MAKLIDYDAQMMNLDQQILQLFVKKLDLARKSVRQKQIQGELLSTRGQDIEADATQLDLIQRPEYREYLKDLLRDLRIVTRQYQANLYRQQSTSSK</sequence>
<dbReference type="Proteomes" id="UP000284822">
    <property type="component" value="Unassembled WGS sequence"/>
</dbReference>
<evidence type="ECO:0008006" key="3">
    <source>
        <dbReference type="Google" id="ProtNLM"/>
    </source>
</evidence>
<gene>
    <name evidence="1" type="ORF">DS832_03205</name>
</gene>
<dbReference type="RefSeq" id="WP_118910281.1">
    <property type="nucleotide sequence ID" value="NZ_QOCS01000007.1"/>
</dbReference>
<accession>A0A417ZAU1</accession>
<proteinExistence type="predicted"/>
<dbReference type="EMBL" id="QOCS01000007">
    <property type="protein sequence ID" value="RHW47783.1"/>
    <property type="molecule type" value="Genomic_DNA"/>
</dbReference>
<organism evidence="1 2">
    <name type="scientific">Bombilactobacillus bombi</name>
    <dbReference type="NCBI Taxonomy" id="1303590"/>
    <lineage>
        <taxon>Bacteria</taxon>
        <taxon>Bacillati</taxon>
        <taxon>Bacillota</taxon>
        <taxon>Bacilli</taxon>
        <taxon>Lactobacillales</taxon>
        <taxon>Lactobacillaceae</taxon>
        <taxon>Bombilactobacillus</taxon>
    </lineage>
</organism>
<evidence type="ECO:0000313" key="2">
    <source>
        <dbReference type="Proteomes" id="UP000284822"/>
    </source>
</evidence>
<reference evidence="1 2" key="1">
    <citation type="submission" date="2018-07" db="EMBL/GenBank/DDBJ databases">
        <title>Genome sequences of six Lactobacillus spp. isolated from bumble bee guts.</title>
        <authorList>
            <person name="Motta E.V.S."/>
            <person name="Moran N.A."/>
        </authorList>
    </citation>
    <scope>NUCLEOTIDE SEQUENCE [LARGE SCALE GENOMIC DNA]</scope>
    <source>
        <strain evidence="1 2">LV-8.1</strain>
    </source>
</reference>
<evidence type="ECO:0000313" key="1">
    <source>
        <dbReference type="EMBL" id="RHW47783.1"/>
    </source>
</evidence>